<keyword evidence="4 7" id="KW-1133">Transmembrane helix</keyword>
<dbReference type="PANTHER" id="PTHR43507">
    <property type="entry name" value="NADH-UBIQUINONE OXIDOREDUCTASE CHAIN 4"/>
    <property type="match status" value="1"/>
</dbReference>
<feature type="transmembrane region" description="Helical" evidence="7">
    <location>
        <begin position="69"/>
        <end position="95"/>
    </location>
</feature>
<accession>A0A5J6RDY4</accession>
<evidence type="ECO:0000313" key="11">
    <source>
        <dbReference type="Proteomes" id="UP000305417"/>
    </source>
</evidence>
<feature type="transmembrane region" description="Helical" evidence="7">
    <location>
        <begin position="107"/>
        <end position="125"/>
    </location>
</feature>
<evidence type="ECO:0000256" key="1">
    <source>
        <dbReference type="ARBA" id="ARBA00004127"/>
    </source>
</evidence>
<keyword evidence="11" id="KW-1185">Reference proteome</keyword>
<keyword evidence="5 7" id="KW-0472">Membrane</keyword>
<dbReference type="NCBIfam" id="TIGR01972">
    <property type="entry name" value="NDH_I_M"/>
    <property type="match status" value="1"/>
</dbReference>
<dbReference type="GO" id="GO:0048039">
    <property type="term" value="F:ubiquinone binding"/>
    <property type="evidence" value="ECO:0007669"/>
    <property type="project" value="TreeGrafter"/>
</dbReference>
<dbReference type="PANTHER" id="PTHR43507:SF1">
    <property type="entry name" value="NADH-UBIQUINONE OXIDOREDUCTASE CHAIN 4"/>
    <property type="match status" value="1"/>
</dbReference>
<dbReference type="EMBL" id="VBUC01000001">
    <property type="protein sequence ID" value="TLT01812.1"/>
    <property type="molecule type" value="Genomic_DNA"/>
</dbReference>
<protein>
    <submittedName>
        <fullName evidence="10">NADH-quinone oxidoreductase subunit M</fullName>
        <ecNumber evidence="10">1.6.5.11</ecNumber>
    </submittedName>
    <submittedName>
        <fullName evidence="9">NADH:quinone oxidoreductase I, membrane subunit M</fullName>
    </submittedName>
</protein>
<dbReference type="GO" id="GO:0012505">
    <property type="term" value="C:endomembrane system"/>
    <property type="evidence" value="ECO:0007669"/>
    <property type="project" value="UniProtKB-SubCell"/>
</dbReference>
<evidence type="ECO:0000256" key="7">
    <source>
        <dbReference type="SAM" id="Phobius"/>
    </source>
</evidence>
<evidence type="ECO:0000256" key="3">
    <source>
        <dbReference type="ARBA" id="ARBA00022692"/>
    </source>
</evidence>
<evidence type="ECO:0000256" key="6">
    <source>
        <dbReference type="RuleBase" id="RU000320"/>
    </source>
</evidence>
<feature type="transmembrane region" description="Helical" evidence="7">
    <location>
        <begin position="6"/>
        <end position="23"/>
    </location>
</feature>
<feature type="transmembrane region" description="Helical" evidence="7">
    <location>
        <begin position="270"/>
        <end position="293"/>
    </location>
</feature>
<dbReference type="Proteomes" id="UP000305417">
    <property type="component" value="Unassembled WGS sequence"/>
</dbReference>
<dbReference type="Pfam" id="PF00361">
    <property type="entry name" value="Proton_antipo_M"/>
    <property type="match status" value="1"/>
</dbReference>
<dbReference type="InterPro" id="IPR001750">
    <property type="entry name" value="ND/Mrp_TM"/>
</dbReference>
<dbReference type="GO" id="GO:0015990">
    <property type="term" value="P:electron transport coupled proton transport"/>
    <property type="evidence" value="ECO:0007669"/>
    <property type="project" value="TreeGrafter"/>
</dbReference>
<keyword evidence="10" id="KW-0560">Oxidoreductase</keyword>
<dbReference type="AlphaFoldDB" id="A0A5J6RDY4"/>
<reference evidence="9 12" key="2">
    <citation type="submission" date="2020-05" db="EMBL/GenBank/DDBJ databases">
        <title>Complete genome sequencing of Campylobacter and Arcobacter type strains.</title>
        <authorList>
            <person name="Miller W.G."/>
            <person name="Yee E."/>
        </authorList>
    </citation>
    <scope>NUCLEOTIDE SEQUENCE [LARGE SCALE GENOMIC DNA]</scope>
    <source>
        <strain evidence="9 12">LMG 21996</strain>
    </source>
</reference>
<evidence type="ECO:0000256" key="5">
    <source>
        <dbReference type="ARBA" id="ARBA00023136"/>
    </source>
</evidence>
<feature type="transmembrane region" description="Helical" evidence="7">
    <location>
        <begin position="403"/>
        <end position="423"/>
    </location>
</feature>
<dbReference type="STRING" id="1442598.GCA_000522465_01750"/>
<evidence type="ECO:0000259" key="8">
    <source>
        <dbReference type="Pfam" id="PF00361"/>
    </source>
</evidence>
<sequence>MEHILTMLIFFPAVAAILGFLIDKDSMRQFAIVVTFVEFVLSMILYYNFDVNSADVQFMVNIPIISSYGINYLIGVDGISLFLIIMITFMTMIAVIGLTEKRDVKNLIITMLFLEMTMVGVFAAFDVILFYIFWELTIIPMFYIIGFWGYNKRLYAAVKFFLYTFTGSLIMLVGILYFGYVYYQATGVWSFALYDWMNINLPFDLQLWLFIAFFFGFAVKMPMFPFHTWLPLAHGQAPTIGSIVLAAILLKMETYGFIRFSLGLFPDASVYFVPLLATLGIIAIIYTAMIAYAQEDMKQLIAYSSISHMGIITIGVFALNVEGVSGAVFLMIGHGIVSGALFMCVGLLYDRTGTKLIKKFGGLASNMPLFATLYLIVLMASIGLPLTVGFVGEFLSLLGFFKYSPILASIAVLTIVLSAVYMLNMYKQSFFGRLKIINMSLKDIYGRELVALGSLVILIIFLGIYPKIILDPLNVSVTNHLQIMESKAIKIETKDKLNELNSIKGALNE</sequence>
<evidence type="ECO:0000313" key="10">
    <source>
        <dbReference type="EMBL" id="TLT01812.1"/>
    </source>
</evidence>
<feature type="domain" description="NADH:quinone oxidoreductase/Mrp antiporter transmembrane" evidence="8">
    <location>
        <begin position="125"/>
        <end position="418"/>
    </location>
</feature>
<feature type="transmembrane region" description="Helical" evidence="7">
    <location>
        <begin position="30"/>
        <end position="49"/>
    </location>
</feature>
<dbReference type="OrthoDB" id="9805769at2"/>
<feature type="transmembrane region" description="Helical" evidence="7">
    <location>
        <begin position="369"/>
        <end position="391"/>
    </location>
</feature>
<keyword evidence="3 6" id="KW-0812">Transmembrane</keyword>
<proteinExistence type="inferred from homology"/>
<evidence type="ECO:0000256" key="2">
    <source>
        <dbReference type="ARBA" id="ARBA00009025"/>
    </source>
</evidence>
<dbReference type="PRINTS" id="PR01437">
    <property type="entry name" value="NUOXDRDTASE4"/>
</dbReference>
<feature type="transmembrane region" description="Helical" evidence="7">
    <location>
        <begin position="444"/>
        <end position="465"/>
    </location>
</feature>
<dbReference type="GO" id="GO:0042773">
    <property type="term" value="P:ATP synthesis coupled electron transport"/>
    <property type="evidence" value="ECO:0007669"/>
    <property type="project" value="InterPro"/>
</dbReference>
<comment type="subcellular location">
    <subcellularLocation>
        <location evidence="1">Endomembrane system</location>
        <topology evidence="1">Multi-pass membrane protein</topology>
    </subcellularLocation>
    <subcellularLocation>
        <location evidence="6">Membrane</location>
        <topology evidence="6">Multi-pass membrane protein</topology>
    </subcellularLocation>
</comment>
<feature type="transmembrane region" description="Helical" evidence="7">
    <location>
        <begin position="203"/>
        <end position="219"/>
    </location>
</feature>
<dbReference type="InterPro" id="IPR003918">
    <property type="entry name" value="NADH_UbQ_OxRdtase"/>
</dbReference>
<comment type="similarity">
    <text evidence="2">Belongs to the complex I subunit 4 family.</text>
</comment>
<reference evidence="10 11" key="1">
    <citation type="submission" date="2019-05" db="EMBL/GenBank/DDBJ databases">
        <title>Arcobacter cibarius and Arcobacter thereius providing challenges in identification an antibiotic susceptibility and Quinolone resistance.</title>
        <authorList>
            <person name="Busch A."/>
            <person name="Hanel I."/>
            <person name="Hotzel H."/>
            <person name="Tomaso H."/>
        </authorList>
    </citation>
    <scope>NUCLEOTIDE SEQUENCE [LARGE SCALE GENOMIC DNA]</scope>
    <source>
        <strain evidence="10 11">16CS0831-2</strain>
    </source>
</reference>
<organism evidence="9 12">
    <name type="scientific">Aliarcobacter cibarius</name>
    <dbReference type="NCBI Taxonomy" id="255507"/>
    <lineage>
        <taxon>Bacteria</taxon>
        <taxon>Pseudomonadati</taxon>
        <taxon>Campylobacterota</taxon>
        <taxon>Epsilonproteobacteria</taxon>
        <taxon>Campylobacterales</taxon>
        <taxon>Arcobacteraceae</taxon>
        <taxon>Aliarcobacter</taxon>
    </lineage>
</organism>
<dbReference type="NCBIfam" id="NF004505">
    <property type="entry name" value="PRK05846.2-5"/>
    <property type="match status" value="1"/>
</dbReference>
<feature type="transmembrane region" description="Helical" evidence="7">
    <location>
        <begin position="131"/>
        <end position="148"/>
    </location>
</feature>
<dbReference type="RefSeq" id="WP_024775827.1">
    <property type="nucleotide sequence ID" value="NZ_CP043857.1"/>
</dbReference>
<feature type="transmembrane region" description="Helical" evidence="7">
    <location>
        <begin position="300"/>
        <end position="321"/>
    </location>
</feature>
<dbReference type="GO" id="GO:0016020">
    <property type="term" value="C:membrane"/>
    <property type="evidence" value="ECO:0007669"/>
    <property type="project" value="UniProtKB-SubCell"/>
</dbReference>
<dbReference type="EMBL" id="CP054051">
    <property type="protein sequence ID" value="QKJ26321.1"/>
    <property type="molecule type" value="Genomic_DNA"/>
</dbReference>
<dbReference type="InterPro" id="IPR010227">
    <property type="entry name" value="NADH_Q_OxRdtase_chainM/4"/>
</dbReference>
<dbReference type="Proteomes" id="UP000509513">
    <property type="component" value="Chromosome"/>
</dbReference>
<feature type="transmembrane region" description="Helical" evidence="7">
    <location>
        <begin position="327"/>
        <end position="349"/>
    </location>
</feature>
<dbReference type="GO" id="GO:0008137">
    <property type="term" value="F:NADH dehydrogenase (ubiquinone) activity"/>
    <property type="evidence" value="ECO:0007669"/>
    <property type="project" value="InterPro"/>
</dbReference>
<evidence type="ECO:0000256" key="4">
    <source>
        <dbReference type="ARBA" id="ARBA00022989"/>
    </source>
</evidence>
<feature type="transmembrane region" description="Helical" evidence="7">
    <location>
        <begin position="231"/>
        <end position="250"/>
    </location>
</feature>
<dbReference type="EC" id="1.6.5.11" evidence="10"/>
<gene>
    <name evidence="9" type="primary">nuoM2</name>
    <name evidence="9" type="ORF">ACBT_0353</name>
    <name evidence="10" type="ORF">FE247_00125</name>
</gene>
<feature type="transmembrane region" description="Helical" evidence="7">
    <location>
        <begin position="160"/>
        <end position="183"/>
    </location>
</feature>
<name>A0A5J6RDY4_9BACT</name>
<evidence type="ECO:0000313" key="9">
    <source>
        <dbReference type="EMBL" id="QKJ26321.1"/>
    </source>
</evidence>
<dbReference type="GO" id="GO:0003954">
    <property type="term" value="F:NADH dehydrogenase activity"/>
    <property type="evidence" value="ECO:0007669"/>
    <property type="project" value="TreeGrafter"/>
</dbReference>
<evidence type="ECO:0000313" key="12">
    <source>
        <dbReference type="Proteomes" id="UP000509513"/>
    </source>
</evidence>
<dbReference type="KEGG" id="acib:ACBT_0353"/>